<evidence type="ECO:0000256" key="3">
    <source>
        <dbReference type="ARBA" id="ARBA00022475"/>
    </source>
</evidence>
<feature type="domain" description="C2" evidence="12">
    <location>
        <begin position="625"/>
        <end position="760"/>
    </location>
</feature>
<dbReference type="InterPro" id="IPR045052">
    <property type="entry name" value="Copine"/>
</dbReference>
<reference evidence="15 16" key="1">
    <citation type="submission" date="2018-06" db="EMBL/GenBank/DDBJ databases">
        <title>WGS assembly of Brassica rapa FPsc.</title>
        <authorList>
            <person name="Bowman J."/>
            <person name="Kohchi T."/>
            <person name="Yamato K."/>
            <person name="Jenkins J."/>
            <person name="Shu S."/>
            <person name="Ishizaki K."/>
            <person name="Yamaoka S."/>
            <person name="Nishihama R."/>
            <person name="Nakamura Y."/>
            <person name="Berger F."/>
            <person name="Adam C."/>
            <person name="Aki S."/>
            <person name="Althoff F."/>
            <person name="Araki T."/>
            <person name="Arteaga-Vazquez M."/>
            <person name="Balasubrmanian S."/>
            <person name="Bauer D."/>
            <person name="Boehm C."/>
            <person name="Briginshaw L."/>
            <person name="Caballero-Perez J."/>
            <person name="Catarino B."/>
            <person name="Chen F."/>
            <person name="Chiyoda S."/>
            <person name="Chovatia M."/>
            <person name="Davies K."/>
            <person name="Delmans M."/>
            <person name="Demura T."/>
            <person name="Dierschke T."/>
            <person name="Dolan L."/>
            <person name="Dorantes-Acosta A."/>
            <person name="Eklund D."/>
            <person name="Florent S."/>
            <person name="Flores-Sandoval E."/>
            <person name="Fujiyama A."/>
            <person name="Fukuzawa H."/>
            <person name="Galik B."/>
            <person name="Grimanelli D."/>
            <person name="Grimwood J."/>
            <person name="Grossniklaus U."/>
            <person name="Hamada T."/>
            <person name="Haseloff J."/>
            <person name="Hetherington A."/>
            <person name="Higo A."/>
            <person name="Hirakawa Y."/>
            <person name="Hundley H."/>
            <person name="Ikeda Y."/>
            <person name="Inoue K."/>
            <person name="Inoue S."/>
            <person name="Ishida S."/>
            <person name="Jia Q."/>
            <person name="Kakita M."/>
            <person name="Kanazawa T."/>
            <person name="Kawai Y."/>
            <person name="Kawashima T."/>
            <person name="Kennedy M."/>
            <person name="Kinose K."/>
            <person name="Kinoshita T."/>
            <person name="Kohara Y."/>
            <person name="Koide E."/>
            <person name="Komatsu K."/>
            <person name="Kopischke S."/>
            <person name="Kubo M."/>
            <person name="Kyozuka J."/>
            <person name="Lagercrantz U."/>
            <person name="Lin S."/>
            <person name="Lindquist E."/>
            <person name="Lipzen A."/>
            <person name="Lu C."/>
            <person name="Luna E."/>
            <person name="Martienssen R."/>
            <person name="Minamino N."/>
            <person name="Mizutani M."/>
            <person name="Mizutani M."/>
            <person name="Mochizuki N."/>
            <person name="Monte I."/>
            <person name="Mosher R."/>
            <person name="Nagasaki H."/>
            <person name="Nakagami H."/>
            <person name="Naramoto S."/>
            <person name="Nishitani K."/>
            <person name="Ohtani M."/>
            <person name="Okamoto T."/>
            <person name="Okumura M."/>
            <person name="Phillips J."/>
            <person name="Pollak B."/>
            <person name="Reinders A."/>
            <person name="Roevekamp M."/>
            <person name="Sano R."/>
            <person name="Sawa S."/>
            <person name="Schmid M."/>
            <person name="Shirakawa M."/>
            <person name="Solano R."/>
            <person name="Spunde A."/>
            <person name="Suetsugu N."/>
            <person name="Sugano S."/>
            <person name="Sugiyama A."/>
            <person name="Sun R."/>
            <person name="Suzuki Y."/>
            <person name="Takenaka M."/>
            <person name="Takezawa D."/>
            <person name="Tomogane H."/>
            <person name="Tsuzuki M."/>
            <person name="Ueda T."/>
            <person name="Umeda M."/>
            <person name="Ward J."/>
            <person name="Watanabe Y."/>
            <person name="Yazaki K."/>
            <person name="Yokoyama R."/>
            <person name="Yoshitake Y."/>
            <person name="Yotsui I."/>
            <person name="Zachgo S."/>
            <person name="Schmutz J."/>
        </authorList>
    </citation>
    <scope>NUCLEOTIDE SEQUENCE [LARGE SCALE GENOMIC DNA]</scope>
    <source>
        <strain evidence="16">cv. B-3</strain>
    </source>
</reference>
<dbReference type="InterPro" id="IPR010734">
    <property type="entry name" value="Copine_C"/>
</dbReference>
<dbReference type="GO" id="GO:0046872">
    <property type="term" value="F:metal ion binding"/>
    <property type="evidence" value="ECO:0007669"/>
    <property type="project" value="UniProtKB-KW"/>
</dbReference>
<keyword evidence="6" id="KW-0677">Repeat</keyword>
<accession>A0A398AIS0</accession>
<organism evidence="15 16">
    <name type="scientific">Brassica campestris</name>
    <name type="common">Field mustard</name>
    <dbReference type="NCBI Taxonomy" id="3711"/>
    <lineage>
        <taxon>Eukaryota</taxon>
        <taxon>Viridiplantae</taxon>
        <taxon>Streptophyta</taxon>
        <taxon>Embryophyta</taxon>
        <taxon>Tracheophyta</taxon>
        <taxon>Spermatophyta</taxon>
        <taxon>Magnoliopsida</taxon>
        <taxon>eudicotyledons</taxon>
        <taxon>Gunneridae</taxon>
        <taxon>Pentapetalae</taxon>
        <taxon>rosids</taxon>
        <taxon>malvids</taxon>
        <taxon>Brassicales</taxon>
        <taxon>Brassicaceae</taxon>
        <taxon>Brassiceae</taxon>
        <taxon>Brassica</taxon>
    </lineage>
</organism>
<dbReference type="CDD" id="cd04047">
    <property type="entry name" value="C2B_Copine"/>
    <property type="match status" value="1"/>
</dbReference>
<dbReference type="SUPFAM" id="SSF53300">
    <property type="entry name" value="vWA-like"/>
    <property type="match status" value="1"/>
</dbReference>
<dbReference type="FunFam" id="2.60.40.150:FF:000197">
    <property type="entry name" value="Protein BONZAI 1 isoform A"/>
    <property type="match status" value="1"/>
</dbReference>
<evidence type="ECO:0000256" key="1">
    <source>
        <dbReference type="ARBA" id="ARBA00004193"/>
    </source>
</evidence>
<dbReference type="Pfam" id="PF10539">
    <property type="entry name" value="Dev_Cell_Death"/>
    <property type="match status" value="1"/>
</dbReference>
<dbReference type="Pfam" id="PF00168">
    <property type="entry name" value="C2"/>
    <property type="match status" value="2"/>
</dbReference>
<dbReference type="Gene3D" id="2.60.40.150">
    <property type="entry name" value="C2 domain"/>
    <property type="match status" value="2"/>
</dbReference>
<dbReference type="GO" id="GO:0005886">
    <property type="term" value="C:plasma membrane"/>
    <property type="evidence" value="ECO:0007669"/>
    <property type="project" value="UniProtKB-SubCell"/>
</dbReference>
<dbReference type="InterPro" id="IPR013989">
    <property type="entry name" value="Dev_and_cell_death_domain"/>
</dbReference>
<keyword evidence="9" id="KW-0472">Membrane</keyword>
<feature type="domain" description="C2" evidence="12">
    <location>
        <begin position="773"/>
        <end position="898"/>
    </location>
</feature>
<evidence type="ECO:0000313" key="16">
    <source>
        <dbReference type="Proteomes" id="UP000264353"/>
    </source>
</evidence>
<evidence type="ECO:0000256" key="5">
    <source>
        <dbReference type="ARBA" id="ARBA00022723"/>
    </source>
</evidence>
<evidence type="ECO:0000313" key="15">
    <source>
        <dbReference type="EMBL" id="RID76828.1"/>
    </source>
</evidence>
<comment type="subcellular location">
    <subcellularLocation>
        <location evidence="1">Cell membrane</location>
        <topology evidence="1">Lipid-anchor</topology>
    </subcellularLocation>
</comment>
<dbReference type="InterPro" id="IPR002035">
    <property type="entry name" value="VWF_A"/>
</dbReference>
<evidence type="ECO:0000259" key="14">
    <source>
        <dbReference type="PROSITE" id="PS51222"/>
    </source>
</evidence>
<dbReference type="Pfam" id="PF07002">
    <property type="entry name" value="Copine"/>
    <property type="match status" value="1"/>
</dbReference>
<sequence>MEAEMDFSDGEQTNRASLVALYGNSSVEQHLPGYIFMCNGRTKPDCFRYRVFGIPRGGKGVVERIKPGMKLFLYDFEKRLLYGVYEASVGGKMDIEPDAFDKMYPAQVGFRIVENCYPLPESTFKSAIYENYKGGKFNQELAPHQVMSLLSLFRSFAAPQLDALPHRFASGASASSRELSFEERFIAATQLKKASSVLDPLSARSHLLNHSYSRQDGGYTTPVRERGYLSNLDQPYSPAESQQQRLIGDPSRSSIQDPQLKYLTILSNIRRYGSAPEPLSSENEYHPEAPAEKDQFAAPYSDKKYYLSTLPGNEHLSASAANGSVYRGELYTSASQREGEASQQHETLAGTYYHPEASTVPNTTASMQAVNAATAGYPTPAHGEVPQVASDYAYKPQTITGNYTTSHSQPGTVGESTESYAGAVSYPPQQHTQLYAGGPGYTQQPHETGYAHQLYSASTAYAQQNHAAATGYAQQPHAATTGYAQQPQDAAAGYAQQPHAATTGYAQQSYDAATGYAQQLQDVATGYGQQPHAAATGYAQQPYAATTGYAQQPQDAAAGYAQQPYGQAVGYTTQYGAQAVGYTPQYSAQAGAYSQQAVAQDVSSGPGATASVSGAASSSSALATTNDAVDYYLKSRGYNGLFSQIELSFSATNLRDRDVLSKSDPMVVVYKKEKDETLSEVFRSEVVLNSLAPKWIKKFTLAYHFETVQTLLFRLYDVDTQYQNSREEMLKLDDQQFLGEATCALSEIVTKSTRTITLELKRKEGFAAQSQPHHGKLIVHAEECLASKITTEIVFRCSSLESKDLFSKSDPFLVVSKIVEHGTPIPVSKTEVLKNNLNPIWKPLFLSVQQVGSKDSPLIIECSDFNSNGKHSLIGKVQKSLADLEKLHLAGQGINLSLPTGAGQNKVLKSQLFVEKFTETVQHTFLEYLASGFELSFMVAIDFTASNGNPRLPDSLHYVDPSGHLNAYQRAIVELGEVLQFYDSDKRFPAWGFGARPIDGPVSHCFNLNGSSSYCEVDGIQGILTSYTSALFNVSLAGPTLFGPVINSAAMTASQSLAQGSRRYYVLLIITDGVITDLQETKDALVSASDLPLSILIVGVGGADFKEMEILDADRGDRLESSTGRLASRDIVQFVALRDVQHGEISVVQALLAELPSQFLTYMRIRNMKPIPLM</sequence>
<dbReference type="PROSITE" id="PS50004">
    <property type="entry name" value="C2"/>
    <property type="match status" value="2"/>
</dbReference>
<evidence type="ECO:0000256" key="2">
    <source>
        <dbReference type="ARBA" id="ARBA00009048"/>
    </source>
</evidence>
<dbReference type="AlphaFoldDB" id="A0A398AIS0"/>
<dbReference type="PROSITE" id="PS50234">
    <property type="entry name" value="VWFA"/>
    <property type="match status" value="1"/>
</dbReference>
<evidence type="ECO:0000256" key="4">
    <source>
        <dbReference type="ARBA" id="ARBA00022707"/>
    </source>
</evidence>
<evidence type="ECO:0000256" key="9">
    <source>
        <dbReference type="ARBA" id="ARBA00023136"/>
    </source>
</evidence>
<dbReference type="PANTHER" id="PTHR10857:SF106">
    <property type="entry name" value="C2 DOMAIN-CONTAINING PROTEIN"/>
    <property type="match status" value="1"/>
</dbReference>
<evidence type="ECO:0008006" key="17">
    <source>
        <dbReference type="Google" id="ProtNLM"/>
    </source>
</evidence>
<dbReference type="SMART" id="SM00239">
    <property type="entry name" value="C2"/>
    <property type="match status" value="2"/>
</dbReference>
<dbReference type="GO" id="GO:0005544">
    <property type="term" value="F:calcium-dependent phospholipid binding"/>
    <property type="evidence" value="ECO:0007669"/>
    <property type="project" value="InterPro"/>
</dbReference>
<dbReference type="InterPro" id="IPR000008">
    <property type="entry name" value="C2_dom"/>
</dbReference>
<dbReference type="Proteomes" id="UP000264353">
    <property type="component" value="Chromosome A2"/>
</dbReference>
<proteinExistence type="inferred from homology"/>
<dbReference type="PANTHER" id="PTHR10857">
    <property type="entry name" value="COPINE"/>
    <property type="match status" value="1"/>
</dbReference>
<dbReference type="SMART" id="SM00767">
    <property type="entry name" value="DCD"/>
    <property type="match status" value="1"/>
</dbReference>
<keyword evidence="7" id="KW-0611">Plant defense</keyword>
<gene>
    <name evidence="15" type="ORF">BRARA_B03779</name>
</gene>
<evidence type="ECO:0000259" key="13">
    <source>
        <dbReference type="PROSITE" id="PS50234"/>
    </source>
</evidence>
<dbReference type="GO" id="GO:0006952">
    <property type="term" value="P:defense response"/>
    <property type="evidence" value="ECO:0007669"/>
    <property type="project" value="UniProtKB-KW"/>
</dbReference>
<evidence type="ECO:0000259" key="12">
    <source>
        <dbReference type="PROSITE" id="PS50004"/>
    </source>
</evidence>
<keyword evidence="10" id="KW-0449">Lipoprotein</keyword>
<dbReference type="PROSITE" id="PS51222">
    <property type="entry name" value="DCD"/>
    <property type="match status" value="1"/>
</dbReference>
<dbReference type="InterPro" id="IPR036465">
    <property type="entry name" value="vWFA_dom_sf"/>
</dbReference>
<feature type="domain" description="VWFA" evidence="13">
    <location>
        <begin position="936"/>
        <end position="1155"/>
    </location>
</feature>
<dbReference type="CDD" id="cd01459">
    <property type="entry name" value="vWA_copine_like"/>
    <property type="match status" value="1"/>
</dbReference>
<dbReference type="InterPro" id="IPR037768">
    <property type="entry name" value="C2B_Copine"/>
</dbReference>
<keyword evidence="4" id="KW-0519">Myristate</keyword>
<dbReference type="EMBL" id="CM010629">
    <property type="protein sequence ID" value="RID76828.1"/>
    <property type="molecule type" value="Genomic_DNA"/>
</dbReference>
<feature type="region of interest" description="Disordered" evidence="11">
    <location>
        <begin position="212"/>
        <end position="255"/>
    </location>
</feature>
<protein>
    <recommendedName>
        <fullName evidence="17">C2 domain-containing protein</fullName>
    </recommendedName>
</protein>
<dbReference type="SUPFAM" id="SSF49562">
    <property type="entry name" value="C2 domain (Calcium/lipid-binding domain, CaLB)"/>
    <property type="match status" value="2"/>
</dbReference>
<evidence type="ECO:0000256" key="7">
    <source>
        <dbReference type="ARBA" id="ARBA00022821"/>
    </source>
</evidence>
<evidence type="ECO:0000256" key="6">
    <source>
        <dbReference type="ARBA" id="ARBA00022737"/>
    </source>
</evidence>
<keyword evidence="5" id="KW-0479">Metal-binding</keyword>
<dbReference type="FunFam" id="2.60.40.150:FF:000168">
    <property type="entry name" value="Protein BONZAI 1"/>
    <property type="match status" value="1"/>
</dbReference>
<comment type="similarity">
    <text evidence="2">Belongs to the copine family.</text>
</comment>
<dbReference type="InterPro" id="IPR035892">
    <property type="entry name" value="C2_domain_sf"/>
</dbReference>
<evidence type="ECO:0000256" key="10">
    <source>
        <dbReference type="ARBA" id="ARBA00023288"/>
    </source>
</evidence>
<evidence type="ECO:0000256" key="11">
    <source>
        <dbReference type="SAM" id="MobiDB-lite"/>
    </source>
</evidence>
<dbReference type="CDD" id="cd04048">
    <property type="entry name" value="C2A_Copine"/>
    <property type="match status" value="1"/>
</dbReference>
<keyword evidence="3" id="KW-1003">Cell membrane</keyword>
<evidence type="ECO:0000256" key="8">
    <source>
        <dbReference type="ARBA" id="ARBA00022837"/>
    </source>
</evidence>
<dbReference type="SMART" id="SM00327">
    <property type="entry name" value="VWA"/>
    <property type="match status" value="1"/>
</dbReference>
<keyword evidence="8" id="KW-0106">Calcium</keyword>
<feature type="domain" description="DCD" evidence="14">
    <location>
        <begin position="29"/>
        <end position="155"/>
    </location>
</feature>
<feature type="compositionally biased region" description="Polar residues" evidence="11">
    <location>
        <begin position="231"/>
        <end position="255"/>
    </location>
</feature>
<name>A0A398AIS0_BRACM</name>